<dbReference type="Proteomes" id="UP000008311">
    <property type="component" value="Unassembled WGS sequence"/>
</dbReference>
<dbReference type="InParanoid" id="B9T399"/>
<dbReference type="GO" id="GO:0016787">
    <property type="term" value="F:hydrolase activity"/>
    <property type="evidence" value="ECO:0007669"/>
    <property type="project" value="InterPro"/>
</dbReference>
<proteinExistence type="inferred from homology"/>
<evidence type="ECO:0000256" key="1">
    <source>
        <dbReference type="ARBA" id="ARBA00010515"/>
    </source>
</evidence>
<dbReference type="OrthoDB" id="408631at2759"/>
<dbReference type="InterPro" id="IPR050466">
    <property type="entry name" value="Carboxylest/Gibb_receptor"/>
</dbReference>
<sequence length="311" mass="34922">MQSNLSISSKVARDFFPFFKVHEGGNIARYVPIEKTSPYDDPCTGIRSKDVVISFKPTISARIFIPKIQNPTIKLPILVYFHGGGFSLRSAFDPLYHEYISSLVKEANIIVVSVEYRLAPKHPIPACYDDSWAALQWVTSHANGNDQEPWLSNHGDLGRIFIGGDSAGANISYNLAVRIGSSGLARIKLEGTVLVHPYFMGVDKMWLYMCPRNDGLEDTRIKATKEDLARIGCKRVIVFVAGKDQLRDAAISFYEELKKSGWKGKVKIVINEGAGHVFHLFKPRSEQALFLMKEFVSFIKIHEVEVLKSMI</sequence>
<evidence type="ECO:0000259" key="2">
    <source>
        <dbReference type="Pfam" id="PF07859"/>
    </source>
</evidence>
<dbReference type="InterPro" id="IPR013094">
    <property type="entry name" value="AB_hydrolase_3"/>
</dbReference>
<feature type="domain" description="Alpha/beta hydrolase fold-3" evidence="2">
    <location>
        <begin position="78"/>
        <end position="198"/>
    </location>
</feature>
<gene>
    <name evidence="3" type="ORF">RCOM_0401540</name>
</gene>
<protein>
    <submittedName>
        <fullName evidence="3">Catalytic, putative</fullName>
    </submittedName>
</protein>
<dbReference type="PANTHER" id="PTHR23024">
    <property type="entry name" value="ARYLACETAMIDE DEACETYLASE"/>
    <property type="match status" value="1"/>
</dbReference>
<dbReference type="Gene3D" id="3.40.50.1820">
    <property type="entry name" value="alpha/beta hydrolase"/>
    <property type="match status" value="1"/>
</dbReference>
<dbReference type="Pfam" id="PF07859">
    <property type="entry name" value="Abhydrolase_3"/>
    <property type="match status" value="2"/>
</dbReference>
<reference evidence="4" key="1">
    <citation type="journal article" date="2010" name="Nat. Biotechnol.">
        <title>Draft genome sequence of the oilseed species Ricinus communis.</title>
        <authorList>
            <person name="Chan A.P."/>
            <person name="Crabtree J."/>
            <person name="Zhao Q."/>
            <person name="Lorenzi H."/>
            <person name="Orvis J."/>
            <person name="Puiu D."/>
            <person name="Melake-Berhan A."/>
            <person name="Jones K.M."/>
            <person name="Redman J."/>
            <person name="Chen G."/>
            <person name="Cahoon E.B."/>
            <person name="Gedil M."/>
            <person name="Stanke M."/>
            <person name="Haas B.J."/>
            <person name="Wortman J.R."/>
            <person name="Fraser-Liggett C.M."/>
            <person name="Ravel J."/>
            <person name="Rabinowicz P.D."/>
        </authorList>
    </citation>
    <scope>NUCLEOTIDE SEQUENCE [LARGE SCALE GENOMIC DNA]</scope>
    <source>
        <strain evidence="4">cv. Hale</strain>
    </source>
</reference>
<comment type="similarity">
    <text evidence="1">Belongs to the 'GDXG' lipolytic enzyme family.</text>
</comment>
<dbReference type="SUPFAM" id="SSF53474">
    <property type="entry name" value="alpha/beta-Hydrolases"/>
    <property type="match status" value="1"/>
</dbReference>
<evidence type="ECO:0000313" key="4">
    <source>
        <dbReference type="Proteomes" id="UP000008311"/>
    </source>
</evidence>
<dbReference type="InterPro" id="IPR029058">
    <property type="entry name" value="AB_hydrolase_fold"/>
</dbReference>
<evidence type="ECO:0000313" key="3">
    <source>
        <dbReference type="EMBL" id="EEF29667.1"/>
    </source>
</evidence>
<accession>B9T399</accession>
<dbReference type="KEGG" id="rcu:8279020"/>
<dbReference type="EMBL" id="EQ974408">
    <property type="protein sequence ID" value="EEF29667.1"/>
    <property type="molecule type" value="Genomic_DNA"/>
</dbReference>
<name>B9T399_RICCO</name>
<keyword evidence="4" id="KW-1185">Reference proteome</keyword>
<dbReference type="eggNOG" id="KOG1515">
    <property type="taxonomic scope" value="Eukaryota"/>
</dbReference>
<organism evidence="3 4">
    <name type="scientific">Ricinus communis</name>
    <name type="common">Castor bean</name>
    <dbReference type="NCBI Taxonomy" id="3988"/>
    <lineage>
        <taxon>Eukaryota</taxon>
        <taxon>Viridiplantae</taxon>
        <taxon>Streptophyta</taxon>
        <taxon>Embryophyta</taxon>
        <taxon>Tracheophyta</taxon>
        <taxon>Spermatophyta</taxon>
        <taxon>Magnoliopsida</taxon>
        <taxon>eudicotyledons</taxon>
        <taxon>Gunneridae</taxon>
        <taxon>Pentapetalae</taxon>
        <taxon>rosids</taxon>
        <taxon>fabids</taxon>
        <taxon>Malpighiales</taxon>
        <taxon>Euphorbiaceae</taxon>
        <taxon>Acalyphoideae</taxon>
        <taxon>Acalypheae</taxon>
        <taxon>Ricinus</taxon>
    </lineage>
</organism>
<dbReference type="PANTHER" id="PTHR23024:SF514">
    <property type="entry name" value="ALPHA_BETA HYDROLASE FOLD-3 DOMAIN-CONTAINING PROTEIN"/>
    <property type="match status" value="1"/>
</dbReference>
<dbReference type="AlphaFoldDB" id="B9T399"/>
<feature type="domain" description="Alpha/beta hydrolase fold-3" evidence="2">
    <location>
        <begin position="202"/>
        <end position="279"/>
    </location>
</feature>